<dbReference type="EMBL" id="JAOB01000036">
    <property type="protein sequence ID" value="EUA44550.1"/>
    <property type="molecule type" value="Genomic_DNA"/>
</dbReference>
<proteinExistence type="predicted"/>
<dbReference type="InterPro" id="IPR031321">
    <property type="entry name" value="UCP012641"/>
</dbReference>
<feature type="domain" description="Zinc-ribbon" evidence="1">
    <location>
        <begin position="2"/>
        <end position="80"/>
    </location>
</feature>
<dbReference type="PATRIC" id="fig|1299334.3.peg.3793"/>
<reference evidence="2" key="1">
    <citation type="submission" date="2014-01" db="EMBL/GenBank/DDBJ databases">
        <authorList>
            <person name="Brown-Elliot B."/>
            <person name="Wallace R."/>
            <person name="Lenaerts A."/>
            <person name="Ordway D."/>
            <person name="DeGroote M.A."/>
            <person name="Parker T."/>
            <person name="Sizemore C."/>
            <person name="Tallon L.J."/>
            <person name="Sadzewicz L.K."/>
            <person name="Sengamalay N."/>
            <person name="Fraser C.M."/>
            <person name="Hine E."/>
            <person name="Shefchek K.A."/>
            <person name="Das S.P."/>
            <person name="Tettelin H."/>
        </authorList>
    </citation>
    <scope>NUCLEOTIDE SEQUENCE [LARGE SCALE GENOMIC DNA]</scope>
    <source>
        <strain evidence="2">4042</strain>
    </source>
</reference>
<evidence type="ECO:0000313" key="2">
    <source>
        <dbReference type="EMBL" id="EUA44550.1"/>
    </source>
</evidence>
<dbReference type="Pfam" id="PF10005">
    <property type="entry name" value="Zn_ribbon_DZR_6"/>
    <property type="match status" value="1"/>
</dbReference>
<evidence type="ECO:0000259" key="1">
    <source>
        <dbReference type="Pfam" id="PF10005"/>
    </source>
</evidence>
<accession>X8BN97</accession>
<dbReference type="InterPro" id="IPR011201">
    <property type="entry name" value="Zinc-ribbon_6_bact"/>
</dbReference>
<dbReference type="PIRSF" id="PIRSF012641">
    <property type="entry name" value="UCP012641"/>
    <property type="match status" value="1"/>
</dbReference>
<comment type="caution">
    <text evidence="2">The sequence shown here is derived from an EMBL/GenBank/DDBJ whole genome shotgun (WGS) entry which is preliminary data.</text>
</comment>
<name>X8BN97_MYCXE</name>
<sequence>MTFENSVCLSCGSALGFSLPDMALLVITNGSQRGHAGTVSATEYQLCANMHLAECNWLVPVKEGGLCASCKLTRCRPNDSDTKALAAFARAERAKRRLIVELYELKLPIIGRDRDPDYGLAFDLLSSAHQQVMTGHHNGVITLDLAEGDDVHREQLRVEMGEPYRTLLGHFRHEIGHYYFYRLIDTSPGYLAGFASCSATLTPTTRPRWIGITARVRPRAGSSASCRRMPPCTRARIGPKPSPTTCTSATRWTLRLLAGLPGRGHVRASPLGPSAFRKIIEMWLPLSWSLNMVNRSMGHDDLYPFVLPAAVLDKMGFIHTVIDEVTRTG</sequence>
<gene>
    <name evidence="2" type="ORF">I553_3615</name>
</gene>
<dbReference type="Pfam" id="PF15887">
    <property type="entry name" value="Peptidase_Mx"/>
    <property type="match status" value="2"/>
</dbReference>
<organism evidence="2">
    <name type="scientific">Mycobacterium xenopi 4042</name>
    <dbReference type="NCBI Taxonomy" id="1299334"/>
    <lineage>
        <taxon>Bacteria</taxon>
        <taxon>Bacillati</taxon>
        <taxon>Actinomycetota</taxon>
        <taxon>Actinomycetes</taxon>
        <taxon>Mycobacteriales</taxon>
        <taxon>Mycobacteriaceae</taxon>
        <taxon>Mycobacterium</taxon>
    </lineage>
</organism>
<dbReference type="AlphaFoldDB" id="X8BN97"/>
<protein>
    <recommendedName>
        <fullName evidence="1">Zinc-ribbon domain-containing protein</fullName>
    </recommendedName>
</protein>